<sequence>MDYSDLQGSSQSWVVFVKISFVLSIAAMLMGILIIPASLEIKGYLVISALFIINSTITLSKTLRDEHEKERLINKISTAKTQKIINEFTD</sequence>
<keyword evidence="1" id="KW-1133">Transmembrane helix</keyword>
<name>A0ABT5UAY7_9GAMM</name>
<dbReference type="Proteomes" id="UP001528823">
    <property type="component" value="Unassembled WGS sequence"/>
</dbReference>
<organism evidence="3 4">
    <name type="scientific">Spartinivicinus poritis</name>
    <dbReference type="NCBI Taxonomy" id="2994640"/>
    <lineage>
        <taxon>Bacteria</taxon>
        <taxon>Pseudomonadati</taxon>
        <taxon>Pseudomonadota</taxon>
        <taxon>Gammaproteobacteria</taxon>
        <taxon>Oceanospirillales</taxon>
        <taxon>Zooshikellaceae</taxon>
        <taxon>Spartinivicinus</taxon>
    </lineage>
</organism>
<feature type="transmembrane region" description="Helical" evidence="1">
    <location>
        <begin position="41"/>
        <end position="59"/>
    </location>
</feature>
<comment type="caution">
    <text evidence="3">The sequence shown here is derived from an EMBL/GenBank/DDBJ whole genome shotgun (WGS) entry which is preliminary data.</text>
</comment>
<dbReference type="PANTHER" id="PTHR37290">
    <property type="entry name" value="INNER MEMBRANE PROTEIN YIAA-RELATED"/>
    <property type="match status" value="1"/>
</dbReference>
<keyword evidence="4" id="KW-1185">Reference proteome</keyword>
<protein>
    <submittedName>
        <fullName evidence="3">YiaA/YiaB family inner membrane protein</fullName>
    </submittedName>
</protein>
<proteinExistence type="predicted"/>
<evidence type="ECO:0000313" key="3">
    <source>
        <dbReference type="EMBL" id="MDE1463541.1"/>
    </source>
</evidence>
<reference evidence="3 4" key="1">
    <citation type="submission" date="2022-11" db="EMBL/GenBank/DDBJ databases">
        <title>Spartinivicinus poritis sp. nov., isolated from scleractinian coral Porites lutea.</title>
        <authorList>
            <person name="Zhang G."/>
            <person name="Cai L."/>
            <person name="Wei Q."/>
        </authorList>
    </citation>
    <scope>NUCLEOTIDE SEQUENCE [LARGE SCALE GENOMIC DNA]</scope>
    <source>
        <strain evidence="3 4">A2-2</strain>
    </source>
</reference>
<dbReference type="EMBL" id="JAPMOU010000021">
    <property type="protein sequence ID" value="MDE1463541.1"/>
    <property type="molecule type" value="Genomic_DNA"/>
</dbReference>
<evidence type="ECO:0000256" key="1">
    <source>
        <dbReference type="SAM" id="Phobius"/>
    </source>
</evidence>
<dbReference type="PANTHER" id="PTHR37290:SF1">
    <property type="entry name" value="INNER MEMBRANE PROTEIN YIAA"/>
    <property type="match status" value="1"/>
</dbReference>
<keyword evidence="1" id="KW-0812">Transmembrane</keyword>
<dbReference type="InterPro" id="IPR008024">
    <property type="entry name" value="YiaAB"/>
</dbReference>
<accession>A0ABT5UAY7</accession>
<evidence type="ECO:0000313" key="4">
    <source>
        <dbReference type="Proteomes" id="UP001528823"/>
    </source>
</evidence>
<keyword evidence="1" id="KW-0472">Membrane</keyword>
<evidence type="ECO:0000259" key="2">
    <source>
        <dbReference type="Pfam" id="PF05360"/>
    </source>
</evidence>
<gene>
    <name evidence="3" type="ORF">ORQ98_16420</name>
</gene>
<feature type="transmembrane region" description="Helical" evidence="1">
    <location>
        <begin position="12"/>
        <end position="35"/>
    </location>
</feature>
<feature type="domain" description="YiaAB two helix" evidence="2">
    <location>
        <begin position="13"/>
        <end position="65"/>
    </location>
</feature>
<dbReference type="InterPro" id="IPR038972">
    <property type="entry name" value="YiaA-like"/>
</dbReference>
<dbReference type="Pfam" id="PF05360">
    <property type="entry name" value="YiaAB"/>
    <property type="match status" value="1"/>
</dbReference>
<dbReference type="RefSeq" id="WP_274689878.1">
    <property type="nucleotide sequence ID" value="NZ_JAPMOU010000021.1"/>
</dbReference>